<comment type="subcellular location">
    <subcellularLocation>
        <location evidence="1">Nucleus</location>
    </subcellularLocation>
</comment>
<dbReference type="Pfam" id="PF01530">
    <property type="entry name" value="zf-C2HC"/>
    <property type="match status" value="6"/>
</dbReference>
<keyword evidence="4" id="KW-0677">Repeat</keyword>
<feature type="compositionally biased region" description="Basic residues" evidence="13">
    <location>
        <begin position="440"/>
        <end position="466"/>
    </location>
</feature>
<feature type="compositionally biased region" description="Basic and acidic residues" evidence="13">
    <location>
        <begin position="806"/>
        <end position="819"/>
    </location>
</feature>
<evidence type="ECO:0000256" key="6">
    <source>
        <dbReference type="ARBA" id="ARBA00022833"/>
    </source>
</evidence>
<dbReference type="FunFam" id="4.10.320.30:FF:000001">
    <property type="entry name" value="Myelin transcription factor 1-like, a"/>
    <property type="match status" value="6"/>
</dbReference>
<feature type="region of interest" description="Disordered" evidence="13">
    <location>
        <begin position="792"/>
        <end position="847"/>
    </location>
</feature>
<dbReference type="GO" id="GO:0008270">
    <property type="term" value="F:zinc ion binding"/>
    <property type="evidence" value="ECO:0007669"/>
    <property type="project" value="UniProtKB-KW"/>
</dbReference>
<dbReference type="Gene3D" id="4.10.320.30">
    <property type="match status" value="6"/>
</dbReference>
<dbReference type="InterPro" id="IPR036060">
    <property type="entry name" value="Znf_C2H2C_sf"/>
</dbReference>
<dbReference type="Pfam" id="PF08474">
    <property type="entry name" value="MYT1"/>
    <property type="match status" value="1"/>
</dbReference>
<dbReference type="SUPFAM" id="SSF103637">
    <property type="entry name" value="CCHHC domain"/>
    <property type="match status" value="6"/>
</dbReference>
<feature type="compositionally biased region" description="Acidic residues" evidence="13">
    <location>
        <begin position="174"/>
        <end position="221"/>
    </location>
</feature>
<keyword evidence="16" id="KW-1185">Reference proteome</keyword>
<keyword evidence="3" id="KW-0479">Metal-binding</keyword>
<feature type="region of interest" description="Disordered" evidence="13">
    <location>
        <begin position="885"/>
        <end position="934"/>
    </location>
</feature>
<keyword evidence="7" id="KW-0805">Transcription regulation</keyword>
<dbReference type="PANTHER" id="PTHR10816">
    <property type="entry name" value="MYELIN TRANSCRIPTION FACTOR 1-RELATED"/>
    <property type="match status" value="1"/>
</dbReference>
<evidence type="ECO:0000256" key="9">
    <source>
        <dbReference type="ARBA" id="ARBA00023163"/>
    </source>
</evidence>
<evidence type="ECO:0000256" key="11">
    <source>
        <dbReference type="PROSITE-ProRule" id="PRU01143"/>
    </source>
</evidence>
<evidence type="ECO:0000256" key="5">
    <source>
        <dbReference type="ARBA" id="ARBA00022771"/>
    </source>
</evidence>
<feature type="compositionally biased region" description="Low complexity" evidence="13">
    <location>
        <begin position="822"/>
        <end position="840"/>
    </location>
</feature>
<evidence type="ECO:0000256" key="2">
    <source>
        <dbReference type="ARBA" id="ARBA00010194"/>
    </source>
</evidence>
<evidence type="ECO:0000256" key="12">
    <source>
        <dbReference type="SAM" id="Coils"/>
    </source>
</evidence>
<feature type="compositionally biased region" description="Acidic residues" evidence="13">
    <location>
        <begin position="319"/>
        <end position="329"/>
    </location>
</feature>
<keyword evidence="12" id="KW-0175">Coiled coil</keyword>
<evidence type="ECO:0000256" key="1">
    <source>
        <dbReference type="ARBA" id="ARBA00004123"/>
    </source>
</evidence>
<evidence type="ECO:0000313" key="15">
    <source>
        <dbReference type="EMBL" id="KAK6295422.1"/>
    </source>
</evidence>
<feature type="coiled-coil region" evidence="12">
    <location>
        <begin position="1202"/>
        <end position="1257"/>
    </location>
</feature>
<feature type="compositionally biased region" description="Low complexity" evidence="13">
    <location>
        <begin position="261"/>
        <end position="276"/>
    </location>
</feature>
<evidence type="ECO:0000259" key="14">
    <source>
        <dbReference type="Pfam" id="PF08474"/>
    </source>
</evidence>
<keyword evidence="5 11" id="KW-0863">Zinc-finger</keyword>
<protein>
    <recommendedName>
        <fullName evidence="14">Myelin transcription factor 1 domain-containing protein</fullName>
    </recommendedName>
</protein>
<accession>A0AAN8KQ49</accession>
<evidence type="ECO:0000256" key="13">
    <source>
        <dbReference type="SAM" id="MobiDB-lite"/>
    </source>
</evidence>
<keyword evidence="6" id="KW-0862">Zinc</keyword>
<organism evidence="15 16">
    <name type="scientific">Coregonus suidteri</name>
    <dbReference type="NCBI Taxonomy" id="861788"/>
    <lineage>
        <taxon>Eukaryota</taxon>
        <taxon>Metazoa</taxon>
        <taxon>Chordata</taxon>
        <taxon>Craniata</taxon>
        <taxon>Vertebrata</taxon>
        <taxon>Euteleostomi</taxon>
        <taxon>Actinopterygii</taxon>
        <taxon>Neopterygii</taxon>
        <taxon>Teleostei</taxon>
        <taxon>Protacanthopterygii</taxon>
        <taxon>Salmoniformes</taxon>
        <taxon>Salmonidae</taxon>
        <taxon>Coregoninae</taxon>
        <taxon>Coregonus</taxon>
    </lineage>
</organism>
<evidence type="ECO:0000256" key="3">
    <source>
        <dbReference type="ARBA" id="ARBA00022723"/>
    </source>
</evidence>
<evidence type="ECO:0000256" key="8">
    <source>
        <dbReference type="ARBA" id="ARBA00023125"/>
    </source>
</evidence>
<comment type="similarity">
    <text evidence="2">Belongs to the MYT1 family.</text>
</comment>
<feature type="region of interest" description="Disordered" evidence="13">
    <location>
        <begin position="56"/>
        <end position="281"/>
    </location>
</feature>
<dbReference type="PANTHER" id="PTHR10816:SF20">
    <property type="entry name" value="MYELIN TRANSCRIPTION FACTOR 1-LIKE PROTEIN"/>
    <property type="match status" value="1"/>
</dbReference>
<dbReference type="GO" id="GO:0007399">
    <property type="term" value="P:nervous system development"/>
    <property type="evidence" value="ECO:0007669"/>
    <property type="project" value="UniProtKB-KW"/>
</dbReference>
<dbReference type="PROSITE" id="PS51802">
    <property type="entry name" value="ZF_CCHHC"/>
    <property type="match status" value="6"/>
</dbReference>
<evidence type="ECO:0000256" key="7">
    <source>
        <dbReference type="ARBA" id="ARBA00023015"/>
    </source>
</evidence>
<dbReference type="InterPro" id="IPR002515">
    <property type="entry name" value="Znf_C2H2C"/>
</dbReference>
<proteinExistence type="inferred from homology"/>
<dbReference type="GO" id="GO:0000981">
    <property type="term" value="F:DNA-binding transcription factor activity, RNA polymerase II-specific"/>
    <property type="evidence" value="ECO:0007669"/>
    <property type="project" value="TreeGrafter"/>
</dbReference>
<dbReference type="GO" id="GO:0000978">
    <property type="term" value="F:RNA polymerase II cis-regulatory region sequence-specific DNA binding"/>
    <property type="evidence" value="ECO:0007669"/>
    <property type="project" value="TreeGrafter"/>
</dbReference>
<feature type="compositionally biased region" description="Basic and acidic residues" evidence="13">
    <location>
        <begin position="599"/>
        <end position="622"/>
    </location>
</feature>
<evidence type="ECO:0000256" key="4">
    <source>
        <dbReference type="ARBA" id="ARBA00022737"/>
    </source>
</evidence>
<dbReference type="InterPro" id="IPR013681">
    <property type="entry name" value="Myelin_TF"/>
</dbReference>
<feature type="compositionally biased region" description="Basic and acidic residues" evidence="13">
    <location>
        <begin position="629"/>
        <end position="639"/>
    </location>
</feature>
<sequence>MEADAVEKRHRTRSKGVRVPVETAAQELFSCPTPGCDGSGHVSGKYARHRSVYGCPLAKKRKTQEKQPLEPAPKRRPFLTPPNPEENPAAIFPSYEPEPMDEGEEEEQGEVDGEIQEEGEEEEGEEGEEGEEIEEEGFSEDNGELGEEEEEGEEADEEEEEEVEMEVVGPVEVEQVEEGIEEDEEADDGDDEEQEEEEEEEEQEDEGDEDEHEEEEEEEEEVQSHHEPVRAERSILPFLTIENRYKNGGQSKHHPMGQKDNNNNNSGPGPNVGPNGEEYENYDELVAKSLLNLGKIAEDAAYQAMTESEMNSNSSNSAGEDDDDDDEEGSERRGGRKGKLSVDLDSDVVRETVDSLKLLAQGHGAVLPDDGYPEGTGVEDGGHPNGRPHHHGVRGQAEESEEEVCLSSLECLRNQCFDLARKLSETSPSDRPGHPGLQHHQAHQNHHPNQSHHHLQHQTGHHHHQAQHQPPAQTHHLPRYSESCQEGQQQGQQPDERGSLERSYSDMVNLMKLEEQLSPASRGGYSASCQQDGDEDTTSVASDRSDEAFDMTKGNLSLLEKAIAMESERAKVMRDRMASEGHHMVARRDNHHHHHHGHGEHSPRQSSGAEERKSRMHHDGSKRAYYPKDSARGDKKESKCPTPGCDGTGHVTGLYPHHRSLSGCPHKDRVPPEILAMYENVLKCPTPGCSGRGHVNSNRNSHRSLSGCPIAAAEKMVKVQEKHIPCDGGPKSNQASDRVLRPMCFVKQLEIPQYGYKNNVSTSTPRSNLAKELEKYSKTSFDYGQGYDSQHHVYGGGKRGLAPKPQGRDSSPKGYDAKRYCKSPASSTTSSYAPSSSSLSCGGGGGGSSASSTCSKSSFDYTHDMEAAHMAATAILNLSTRCREMPHGLGSKPQDLLSQSPDGDVDDNSTLDLSVSRGQPGGPEGSGTVLTPLQPMSPQRQALLNSSRCYQMSEADCWDLPVDYTKIKRITDDDHKEVDDLDPFQDLLDEQHYGGDVTMPSPKQKYSPCKEGKKELITLSSCQLADKSIRSMMTTNAQDLKCPTTGCDGSGHITGNYASHRSLSGCPRAKKSGIKILHSKEDKDDQEPIRCPVPGCDGQGHVTGKYASHRSASGCPLAAKRQKDGYVNGSQFAWKSGKTDGMSCPTPGCDGSGHVSGSFLTHRSLSGCPRATSAMKKARMTGVEMLTIKQRASKGIENDEDIKQLDTEIKDLNESNNQVESDMIKLRTQITTMETNLKSIEEENKVIEQQNDSLLHELANLSHSLINSLANIQLPHMKPMPQKEAPVKHSCCLQMPHREPMNEQNFDSYVNTLTDMYTHQDQYQSPENKALLENIKQAVQGIQV</sequence>
<feature type="region of interest" description="Disordered" evidence="13">
    <location>
        <begin position="302"/>
        <end position="399"/>
    </location>
</feature>
<dbReference type="GO" id="GO:0005634">
    <property type="term" value="C:nucleus"/>
    <property type="evidence" value="ECO:0007669"/>
    <property type="project" value="UniProtKB-SubCell"/>
</dbReference>
<dbReference type="GO" id="GO:0030154">
    <property type="term" value="P:cell differentiation"/>
    <property type="evidence" value="ECO:0007669"/>
    <property type="project" value="UniProtKB-KW"/>
</dbReference>
<reference evidence="15 16" key="1">
    <citation type="submission" date="2021-04" db="EMBL/GenBank/DDBJ databases">
        <authorList>
            <person name="De Guttry C."/>
            <person name="Zahm M."/>
            <person name="Klopp C."/>
            <person name="Cabau C."/>
            <person name="Louis A."/>
            <person name="Berthelot C."/>
            <person name="Parey E."/>
            <person name="Roest Crollius H."/>
            <person name="Montfort J."/>
            <person name="Robinson-Rechavi M."/>
            <person name="Bucao C."/>
            <person name="Bouchez O."/>
            <person name="Gislard M."/>
            <person name="Lluch J."/>
            <person name="Milhes M."/>
            <person name="Lampietro C."/>
            <person name="Lopez Roques C."/>
            <person name="Donnadieu C."/>
            <person name="Braasch I."/>
            <person name="Desvignes T."/>
            <person name="Postlethwait J."/>
            <person name="Bobe J."/>
            <person name="Wedekind C."/>
            <person name="Guiguen Y."/>
        </authorList>
    </citation>
    <scope>NUCLEOTIDE SEQUENCE [LARGE SCALE GENOMIC DNA]</scope>
    <source>
        <strain evidence="15">Cs_M1</strain>
        <tissue evidence="15">Blood</tissue>
    </source>
</reference>
<comment type="caution">
    <text evidence="15">The sequence shown here is derived from an EMBL/GenBank/DDBJ whole genome shotgun (WGS) entry which is preliminary data.</text>
</comment>
<dbReference type="EMBL" id="JAGTTL010000034">
    <property type="protein sequence ID" value="KAK6295422.1"/>
    <property type="molecule type" value="Genomic_DNA"/>
</dbReference>
<feature type="region of interest" description="Disordered" evidence="13">
    <location>
        <begin position="519"/>
        <end position="548"/>
    </location>
</feature>
<feature type="compositionally biased region" description="Basic and acidic residues" evidence="13">
    <location>
        <begin position="222"/>
        <end position="233"/>
    </location>
</feature>
<feature type="region of interest" description="Disordered" evidence="13">
    <location>
        <begin position="590"/>
        <end position="647"/>
    </location>
</feature>
<feature type="region of interest" description="Disordered" evidence="13">
    <location>
        <begin position="424"/>
        <end position="500"/>
    </location>
</feature>
<feature type="compositionally biased region" description="Acidic residues" evidence="13">
    <location>
        <begin position="98"/>
        <end position="165"/>
    </location>
</feature>
<keyword evidence="9" id="KW-0804">Transcription</keyword>
<keyword evidence="10" id="KW-0539">Nucleus</keyword>
<keyword evidence="8" id="KW-0238">DNA-binding</keyword>
<feature type="domain" description="Myelin transcription factor 1" evidence="14">
    <location>
        <begin position="756"/>
        <end position="1009"/>
    </location>
</feature>
<evidence type="ECO:0000313" key="16">
    <source>
        <dbReference type="Proteomes" id="UP001356427"/>
    </source>
</evidence>
<name>A0AAN8KQ49_9TELE</name>
<dbReference type="PROSITE" id="PS50890">
    <property type="entry name" value="PUA"/>
    <property type="match status" value="1"/>
</dbReference>
<dbReference type="Proteomes" id="UP001356427">
    <property type="component" value="Unassembled WGS sequence"/>
</dbReference>
<evidence type="ECO:0000256" key="10">
    <source>
        <dbReference type="ARBA" id="ARBA00023242"/>
    </source>
</evidence>
<gene>
    <name evidence="15" type="ORF">J4Q44_G00346480</name>
</gene>